<name>A0A0N0U985_9EURY</name>
<dbReference type="InterPro" id="IPR019887">
    <property type="entry name" value="Tscrpt_reg_AsnC/Lrp_C"/>
</dbReference>
<dbReference type="PATRIC" id="fig|1705562.3.peg.3846"/>
<protein>
    <submittedName>
        <fullName evidence="5">AsnC family transcriptional regulator</fullName>
    </submittedName>
    <submittedName>
        <fullName evidence="6">Winged helix-turn-helix transcriptional regulator</fullName>
    </submittedName>
</protein>
<dbReference type="STRING" id="1705562.AMS69_17265"/>
<evidence type="ECO:0000313" key="5">
    <source>
        <dbReference type="EMBL" id="KOX91856.1"/>
    </source>
</evidence>
<accession>A0A0N0U985</accession>
<keyword evidence="7" id="KW-1185">Reference proteome</keyword>
<dbReference type="SMART" id="SM00344">
    <property type="entry name" value="HTH_ASNC"/>
    <property type="match status" value="1"/>
</dbReference>
<evidence type="ECO:0000313" key="6">
    <source>
        <dbReference type="EMBL" id="NLV06292.1"/>
    </source>
</evidence>
<evidence type="ECO:0000259" key="4">
    <source>
        <dbReference type="PROSITE" id="PS50956"/>
    </source>
</evidence>
<dbReference type="SUPFAM" id="SSF46785">
    <property type="entry name" value="Winged helix' DNA-binding domain"/>
    <property type="match status" value="1"/>
</dbReference>
<dbReference type="InterPro" id="IPR000485">
    <property type="entry name" value="AsnC-type_HTH_dom"/>
</dbReference>
<feature type="domain" description="HTH asnC-type" evidence="4">
    <location>
        <begin position="1"/>
        <end position="63"/>
    </location>
</feature>
<dbReference type="AlphaFoldDB" id="A0A0N0U985"/>
<sequence>MSSRREILDLLRENARYTTEDIARLTDYSESEVAELIDEFEEAGIIRGYQAVVDWNAVESDEERVRATVELNVTLDRETSYDDISDRIAKFPEVTSLRLVSGDYDFDLEVEGDSMREVSHFISDKIAPIPEITQTVTHYIMESYKEQGMEFDDHDDDDRLSVSP</sequence>
<dbReference type="PANTHER" id="PTHR30154">
    <property type="entry name" value="LEUCINE-RESPONSIVE REGULATORY PROTEIN"/>
    <property type="match status" value="1"/>
</dbReference>
<dbReference type="InterPro" id="IPR036388">
    <property type="entry name" value="WH-like_DNA-bd_sf"/>
</dbReference>
<dbReference type="Pfam" id="PF01037">
    <property type="entry name" value="AsnC_trans_reg"/>
    <property type="match status" value="1"/>
</dbReference>
<evidence type="ECO:0000256" key="3">
    <source>
        <dbReference type="ARBA" id="ARBA00023163"/>
    </source>
</evidence>
<reference evidence="6" key="2">
    <citation type="submission" date="2019-12" db="EMBL/GenBank/DDBJ databases">
        <title>The whole-genome sequencing of Haloarcula japonica strain pws8.</title>
        <authorList>
            <person name="Verma D.K."/>
            <person name="Gopal K."/>
            <person name="Prasad E.S."/>
        </authorList>
    </citation>
    <scope>NUCLEOTIDE SEQUENCE</scope>
    <source>
        <strain evidence="6">Pws8</strain>
    </source>
</reference>
<dbReference type="RefSeq" id="WP_053969292.1">
    <property type="nucleotide sequence ID" value="NZ_JAWJXX010000013.1"/>
</dbReference>
<keyword evidence="2" id="KW-0238">DNA-binding</keyword>
<proteinExistence type="predicted"/>
<dbReference type="GO" id="GO:0043200">
    <property type="term" value="P:response to amino acid"/>
    <property type="evidence" value="ECO:0007669"/>
    <property type="project" value="TreeGrafter"/>
</dbReference>
<dbReference type="EMBL" id="WOWB01000001">
    <property type="protein sequence ID" value="NLV06292.1"/>
    <property type="molecule type" value="Genomic_DNA"/>
</dbReference>
<dbReference type="PROSITE" id="PS50956">
    <property type="entry name" value="HTH_ASNC_2"/>
    <property type="match status" value="1"/>
</dbReference>
<keyword evidence="1" id="KW-0805">Transcription regulation</keyword>
<dbReference type="EMBL" id="LIUF01000006">
    <property type="protein sequence ID" value="KOX91856.1"/>
    <property type="molecule type" value="Genomic_DNA"/>
</dbReference>
<dbReference type="InterPro" id="IPR036390">
    <property type="entry name" value="WH_DNA-bd_sf"/>
</dbReference>
<dbReference type="SUPFAM" id="SSF54909">
    <property type="entry name" value="Dimeric alpha+beta barrel"/>
    <property type="match status" value="1"/>
</dbReference>
<dbReference type="Pfam" id="PF13412">
    <property type="entry name" value="HTH_24"/>
    <property type="match status" value="1"/>
</dbReference>
<dbReference type="GO" id="GO:0043565">
    <property type="term" value="F:sequence-specific DNA binding"/>
    <property type="evidence" value="ECO:0007669"/>
    <property type="project" value="InterPro"/>
</dbReference>
<dbReference type="Proteomes" id="UP000037729">
    <property type="component" value="Unassembled WGS sequence"/>
</dbReference>
<evidence type="ECO:0000256" key="2">
    <source>
        <dbReference type="ARBA" id="ARBA00023125"/>
    </source>
</evidence>
<dbReference type="GO" id="GO:0005829">
    <property type="term" value="C:cytosol"/>
    <property type="evidence" value="ECO:0007669"/>
    <property type="project" value="TreeGrafter"/>
</dbReference>
<dbReference type="Gene3D" id="1.10.10.10">
    <property type="entry name" value="Winged helix-like DNA-binding domain superfamily/Winged helix DNA-binding domain"/>
    <property type="match status" value="1"/>
</dbReference>
<dbReference type="OrthoDB" id="131500at2157"/>
<reference evidence="5 7" key="1">
    <citation type="submission" date="2015-08" db="EMBL/GenBank/DDBJ databases">
        <title>Genomes of Isolates from Cabo Rojo, PR.</title>
        <authorList>
            <person name="Sanchez-Nieves R.L."/>
            <person name="Montalvo-Rodriguez R."/>
        </authorList>
    </citation>
    <scope>NUCLEOTIDE SEQUENCE [LARGE SCALE GENOMIC DNA]</scope>
    <source>
        <strain evidence="5 7">SL3</strain>
    </source>
</reference>
<dbReference type="Gene3D" id="3.30.70.920">
    <property type="match status" value="1"/>
</dbReference>
<comment type="caution">
    <text evidence="5">The sequence shown here is derived from an EMBL/GenBank/DDBJ whole genome shotgun (WGS) entry which is preliminary data.</text>
</comment>
<keyword evidence="3" id="KW-0804">Transcription</keyword>
<organism evidence="5 7">
    <name type="scientific">Haloarcula rubripromontorii</name>
    <dbReference type="NCBI Taxonomy" id="1705562"/>
    <lineage>
        <taxon>Archaea</taxon>
        <taxon>Methanobacteriati</taxon>
        <taxon>Methanobacteriota</taxon>
        <taxon>Stenosarchaea group</taxon>
        <taxon>Halobacteria</taxon>
        <taxon>Halobacteriales</taxon>
        <taxon>Haloarculaceae</taxon>
        <taxon>Haloarcula</taxon>
    </lineage>
</organism>
<dbReference type="InterPro" id="IPR019888">
    <property type="entry name" value="Tscrpt_reg_AsnC-like"/>
</dbReference>
<evidence type="ECO:0000313" key="7">
    <source>
        <dbReference type="Proteomes" id="UP000037729"/>
    </source>
</evidence>
<dbReference type="GeneID" id="35220433"/>
<dbReference type="PANTHER" id="PTHR30154:SF34">
    <property type="entry name" value="TRANSCRIPTIONAL REGULATOR AZLB"/>
    <property type="match status" value="1"/>
</dbReference>
<dbReference type="InterPro" id="IPR011008">
    <property type="entry name" value="Dimeric_a/b-barrel"/>
</dbReference>
<dbReference type="Proteomes" id="UP000610611">
    <property type="component" value="Unassembled WGS sequence"/>
</dbReference>
<evidence type="ECO:0000256" key="1">
    <source>
        <dbReference type="ARBA" id="ARBA00023015"/>
    </source>
</evidence>
<gene>
    <name evidence="5" type="ORF">AMS69_17265</name>
    <name evidence="6" type="ORF">GOC83_09140</name>
</gene>